<organism evidence="1 2">
    <name type="scientific">Burkholderia gladioli</name>
    <name type="common">Pseudomonas marginata</name>
    <name type="synonym">Phytomonas marginata</name>
    <dbReference type="NCBI Taxonomy" id="28095"/>
    <lineage>
        <taxon>Bacteria</taxon>
        <taxon>Pseudomonadati</taxon>
        <taxon>Pseudomonadota</taxon>
        <taxon>Betaproteobacteria</taxon>
        <taxon>Burkholderiales</taxon>
        <taxon>Burkholderiaceae</taxon>
        <taxon>Burkholderia</taxon>
    </lineage>
</organism>
<dbReference type="EMBL" id="JPGG01000018">
    <property type="protein sequence ID" value="KGC09734.1"/>
    <property type="molecule type" value="Genomic_DNA"/>
</dbReference>
<comment type="caution">
    <text evidence="1">The sequence shown here is derived from an EMBL/GenBank/DDBJ whole genome shotgun (WGS) entry which is preliminary data.</text>
</comment>
<gene>
    <name evidence="1" type="ORF">DM48_6839</name>
</gene>
<protein>
    <submittedName>
        <fullName evidence="1">Uncharacterized protein</fullName>
    </submittedName>
</protein>
<dbReference type="RefSeq" id="WP_036052749.1">
    <property type="nucleotide sequence ID" value="NZ_CADEYD010000019.1"/>
</dbReference>
<dbReference type="Proteomes" id="UP000029590">
    <property type="component" value="Unassembled WGS sequence"/>
</dbReference>
<evidence type="ECO:0000313" key="1">
    <source>
        <dbReference type="EMBL" id="KGC09734.1"/>
    </source>
</evidence>
<accession>A0AAW3ESJ5</accession>
<evidence type="ECO:0000313" key="2">
    <source>
        <dbReference type="Proteomes" id="UP000029590"/>
    </source>
</evidence>
<name>A0AAW3ESJ5_BURGA</name>
<dbReference type="AlphaFoldDB" id="A0AAW3ESJ5"/>
<proteinExistence type="predicted"/>
<reference evidence="1 2" key="1">
    <citation type="submission" date="2014-04" db="EMBL/GenBank/DDBJ databases">
        <authorList>
            <person name="Bishop-Lilly K.A."/>
            <person name="Broomall S.M."/>
            <person name="Chain P.S."/>
            <person name="Chertkov O."/>
            <person name="Coyne S.R."/>
            <person name="Daligault H.E."/>
            <person name="Davenport K.W."/>
            <person name="Erkkila T."/>
            <person name="Frey K.G."/>
            <person name="Gibbons H.S."/>
            <person name="Gu W."/>
            <person name="Jaissle J."/>
            <person name="Johnson S.L."/>
            <person name="Koroleva G.I."/>
            <person name="Ladner J.T."/>
            <person name="Lo C.-C."/>
            <person name="Minogue T.D."/>
            <person name="Munk C."/>
            <person name="Palacios G.F."/>
            <person name="Redden C.L."/>
            <person name="Rosenzweig C.N."/>
            <person name="Scholz M.B."/>
            <person name="Teshima H."/>
            <person name="Xu Y."/>
        </authorList>
    </citation>
    <scope>NUCLEOTIDE SEQUENCE [LARGE SCALE GENOMIC DNA]</scope>
    <source>
        <strain evidence="2">gladioli</strain>
    </source>
</reference>
<sequence>MKHQIFGRKVGTDEPMIVLMTGLGTSTGGRQDVDPGKLETFSLASTRRAVAALRERGIEGYVLFENDPTRYAFTPEADFVYPAARH</sequence>